<comment type="caution">
    <text evidence="2">The sequence shown here is derived from an EMBL/GenBank/DDBJ whole genome shotgun (WGS) entry which is preliminary data.</text>
</comment>
<reference evidence="2 3" key="1">
    <citation type="submission" date="2019-12" db="EMBL/GenBank/DDBJ databases">
        <authorList>
            <person name="Li J."/>
            <person name="Shi Y."/>
            <person name="Xu G."/>
            <person name="Xiao D."/>
            <person name="Ran X."/>
        </authorList>
    </citation>
    <scope>NUCLEOTIDE SEQUENCE [LARGE SCALE GENOMIC DNA]</scope>
    <source>
        <strain evidence="2 3">JCM 15915</strain>
    </source>
</reference>
<dbReference type="EC" id="1.1.1.298" evidence="2"/>
<dbReference type="InterPro" id="IPR050461">
    <property type="entry name" value="Nitroreductase_HadB/RutE"/>
</dbReference>
<proteinExistence type="predicted"/>
<protein>
    <submittedName>
        <fullName evidence="2">Malonic semialdehyde reductase</fullName>
        <ecNumber evidence="2">1.1.1.298</ecNumber>
    </submittedName>
</protein>
<evidence type="ECO:0000313" key="3">
    <source>
        <dbReference type="Proteomes" id="UP000462152"/>
    </source>
</evidence>
<organism evidence="2 3">
    <name type="scientific">Rothia koreensis</name>
    <dbReference type="NCBI Taxonomy" id="592378"/>
    <lineage>
        <taxon>Bacteria</taxon>
        <taxon>Bacillati</taxon>
        <taxon>Actinomycetota</taxon>
        <taxon>Actinomycetes</taxon>
        <taxon>Micrococcales</taxon>
        <taxon>Micrococcaceae</taxon>
        <taxon>Rothia</taxon>
    </lineage>
</organism>
<dbReference type="InterPro" id="IPR000415">
    <property type="entry name" value="Nitroreductase-like"/>
</dbReference>
<dbReference type="Pfam" id="PF00881">
    <property type="entry name" value="Nitroreductase"/>
    <property type="match status" value="1"/>
</dbReference>
<name>A0A7K1LH75_9MICC</name>
<dbReference type="SUPFAM" id="SSF55469">
    <property type="entry name" value="FMN-dependent nitroreductase-like"/>
    <property type="match status" value="1"/>
</dbReference>
<accession>A0A7K1LH75</accession>
<gene>
    <name evidence="2" type="ORF">GMA10_04830</name>
</gene>
<keyword evidence="2" id="KW-0560">Oxidoreductase</keyword>
<keyword evidence="3" id="KW-1185">Reference proteome</keyword>
<dbReference type="OrthoDB" id="9784375at2"/>
<dbReference type="AlphaFoldDB" id="A0A7K1LH75"/>
<dbReference type="EMBL" id="WOGT01000002">
    <property type="protein sequence ID" value="MUN54541.1"/>
    <property type="molecule type" value="Genomic_DNA"/>
</dbReference>
<dbReference type="NCBIfam" id="NF003768">
    <property type="entry name" value="PRK05365.1"/>
    <property type="match status" value="1"/>
</dbReference>
<dbReference type="RefSeq" id="WP_129315136.1">
    <property type="nucleotide sequence ID" value="NZ_CP197643.1"/>
</dbReference>
<dbReference type="InterPro" id="IPR029479">
    <property type="entry name" value="Nitroreductase"/>
</dbReference>
<evidence type="ECO:0000259" key="1">
    <source>
        <dbReference type="Pfam" id="PF00881"/>
    </source>
</evidence>
<sequence>MIDTVTQAQLTDEDLHLLFNTRTVSEFEDVEVTEDQKRAIYELAKMGPTAFNSQPLHVVWVEKGENRDRLVSHMMTGNQPKTSGAPLVAVLAVDTKWHHKFDKFLPARPQMGQMYLDNPELAASTGRDNAFIQVGYFVMAVRALGLAAGPMTGFDPAGVDEDLLAGTDLNSLVVVNIGKGVDPAYDRSPRYAYEESTTTL</sequence>
<dbReference type="PANTHER" id="PTHR43543:SF1">
    <property type="entry name" value="MALONIC SEMIALDEHYDE REDUCTASE RUTE-RELATED"/>
    <property type="match status" value="1"/>
</dbReference>
<dbReference type="GO" id="GO:0035527">
    <property type="term" value="F:3-hydroxypropionate dehydrogenase (NADP+) activity"/>
    <property type="evidence" value="ECO:0007669"/>
    <property type="project" value="UniProtKB-EC"/>
</dbReference>
<feature type="domain" description="Nitroreductase" evidence="1">
    <location>
        <begin position="21"/>
        <end position="163"/>
    </location>
</feature>
<dbReference type="Gene3D" id="3.40.109.10">
    <property type="entry name" value="NADH Oxidase"/>
    <property type="match status" value="1"/>
</dbReference>
<dbReference type="PANTHER" id="PTHR43543">
    <property type="entry name" value="MALONIC SEMIALDEHYDE REDUCTASE RUTE-RELATED"/>
    <property type="match status" value="1"/>
</dbReference>
<dbReference type="Proteomes" id="UP000462152">
    <property type="component" value="Unassembled WGS sequence"/>
</dbReference>
<evidence type="ECO:0000313" key="2">
    <source>
        <dbReference type="EMBL" id="MUN54541.1"/>
    </source>
</evidence>